<accession>A0A1N7SFK9</accession>
<sequence length="86" mass="9942">MIFAMAIRPDEPRMQDACFLSGSIRSLQRYVCNDFGQDADECKASTQIFTQVGRFKSVIPFGSQVRIPELWAKPRDLHREITVHQR</sequence>
<reference evidence="1 2" key="1">
    <citation type="submission" date="2016-12" db="EMBL/GenBank/DDBJ databases">
        <authorList>
            <person name="Song W.-J."/>
            <person name="Kurnit D.M."/>
        </authorList>
    </citation>
    <scope>NUCLEOTIDE SEQUENCE [LARGE SCALE GENOMIC DNA]</scope>
    <source>
        <strain evidence="1 2">STM7296</strain>
    </source>
</reference>
<keyword evidence="2" id="KW-1185">Reference proteome</keyword>
<evidence type="ECO:0000313" key="1">
    <source>
        <dbReference type="EMBL" id="SIT46167.1"/>
    </source>
</evidence>
<dbReference type="AlphaFoldDB" id="A0A1N7SFK9"/>
<organism evidence="1 2">
    <name type="scientific">Paraburkholderia ribeironis</name>
    <dbReference type="NCBI Taxonomy" id="1247936"/>
    <lineage>
        <taxon>Bacteria</taxon>
        <taxon>Pseudomonadati</taxon>
        <taxon>Pseudomonadota</taxon>
        <taxon>Betaproteobacteria</taxon>
        <taxon>Burkholderiales</taxon>
        <taxon>Burkholderiaceae</taxon>
        <taxon>Paraburkholderia</taxon>
    </lineage>
</organism>
<proteinExistence type="predicted"/>
<protein>
    <submittedName>
        <fullName evidence="1">Uncharacterized protein</fullName>
    </submittedName>
</protein>
<dbReference type="Proteomes" id="UP000187012">
    <property type="component" value="Unassembled WGS sequence"/>
</dbReference>
<dbReference type="EMBL" id="CYGX02000063">
    <property type="protein sequence ID" value="SIT46167.1"/>
    <property type="molecule type" value="Genomic_DNA"/>
</dbReference>
<gene>
    <name evidence="1" type="ORF">BN2475_630027</name>
</gene>
<evidence type="ECO:0000313" key="2">
    <source>
        <dbReference type="Proteomes" id="UP000187012"/>
    </source>
</evidence>
<name>A0A1N7SFK9_9BURK</name>